<dbReference type="AlphaFoldDB" id="A0A5C6AFR0"/>
<dbReference type="EMBL" id="SJPR01000002">
    <property type="protein sequence ID" value="TWT98035.1"/>
    <property type="molecule type" value="Genomic_DNA"/>
</dbReference>
<evidence type="ECO:0000313" key="2">
    <source>
        <dbReference type="Proteomes" id="UP000317421"/>
    </source>
</evidence>
<sequence>MSTAPPSRTSATKAPALNAIGALTQLDARQLWRSEAPASVREAWKRNDHAAAWKAWSEHLAKRKSHATPYPLAAGKKAPALAWGLTAGSAEAFADWLAEAPLAKGQAAVAASHRWLTDAVQREPDLVFALECVAWATAAADLATKLGADAWWSLVETLFRVAQEAASAAAPDADADPNDAEAVVVDQLLAGELPLLLSRLLPELRPLHELAAPAKTALSGGLERLTDGEGLLTSSLWIDASLHAASLLTACWTRCRGLGDSKPWNSDAQGHYEWLVRQTLRLADRHGRLAFAPAGLAGADPMIREALRIGGDACDEAAAGARLKGYRADDSFEAPETSNHSEWSEMGVLATGWRDKAPRIVVAHPSDSMRVEVHAGKQTLLSGDWPVEASINGTLVRSTDDWDCQCWHSDEDGDYLELALPLAGGARLERQFFLSRKDGVGFLAETLFSAKPDGARLELTTRLPLGAGIALCPEKETREAILTAGDDTVAGVVPLALAEWRDDPRGGELSAVEGGLLHTRQRQGRNIASYLWFDFSASRFEKQRTWRQLTVAESLKTVSPDVAIGYRVQAAKQQWFIYRSLEQLGNRTLMGQNLSSEMFVGKYNAPDGTVDEYFEIEGPEA</sequence>
<organism evidence="1 2">
    <name type="scientific">Botrimarina colliarenosi</name>
    <dbReference type="NCBI Taxonomy" id="2528001"/>
    <lineage>
        <taxon>Bacteria</taxon>
        <taxon>Pseudomonadati</taxon>
        <taxon>Planctomycetota</taxon>
        <taxon>Planctomycetia</taxon>
        <taxon>Pirellulales</taxon>
        <taxon>Lacipirellulaceae</taxon>
        <taxon>Botrimarina</taxon>
    </lineage>
</organism>
<accession>A0A5C6AFR0</accession>
<comment type="caution">
    <text evidence="1">The sequence shown here is derived from an EMBL/GenBank/DDBJ whole genome shotgun (WGS) entry which is preliminary data.</text>
</comment>
<gene>
    <name evidence="1" type="ORF">Pla108_21900</name>
</gene>
<keyword evidence="2" id="KW-1185">Reference proteome</keyword>
<evidence type="ECO:0008006" key="3">
    <source>
        <dbReference type="Google" id="ProtNLM"/>
    </source>
</evidence>
<dbReference type="RefSeq" id="WP_197526471.1">
    <property type="nucleotide sequence ID" value="NZ_SJPR01000002.1"/>
</dbReference>
<proteinExistence type="predicted"/>
<protein>
    <recommendedName>
        <fullName evidence="3">Heparinase II/III-like protein</fullName>
    </recommendedName>
</protein>
<reference evidence="1 2" key="1">
    <citation type="submission" date="2019-02" db="EMBL/GenBank/DDBJ databases">
        <title>Deep-cultivation of Planctomycetes and their phenomic and genomic characterization uncovers novel biology.</title>
        <authorList>
            <person name="Wiegand S."/>
            <person name="Jogler M."/>
            <person name="Boedeker C."/>
            <person name="Pinto D."/>
            <person name="Vollmers J."/>
            <person name="Rivas-Marin E."/>
            <person name="Kohn T."/>
            <person name="Peeters S.H."/>
            <person name="Heuer A."/>
            <person name="Rast P."/>
            <person name="Oberbeckmann S."/>
            <person name="Bunk B."/>
            <person name="Jeske O."/>
            <person name="Meyerdierks A."/>
            <person name="Storesund J.E."/>
            <person name="Kallscheuer N."/>
            <person name="Luecker S."/>
            <person name="Lage O.M."/>
            <person name="Pohl T."/>
            <person name="Merkel B.J."/>
            <person name="Hornburger P."/>
            <person name="Mueller R.-W."/>
            <person name="Bruemmer F."/>
            <person name="Labrenz M."/>
            <person name="Spormann A.M."/>
            <person name="Op Den Camp H."/>
            <person name="Overmann J."/>
            <person name="Amann R."/>
            <person name="Jetten M.S.M."/>
            <person name="Mascher T."/>
            <person name="Medema M.H."/>
            <person name="Devos D.P."/>
            <person name="Kaster A.-K."/>
            <person name="Ovreas L."/>
            <person name="Rohde M."/>
            <person name="Galperin M.Y."/>
            <person name="Jogler C."/>
        </authorList>
    </citation>
    <scope>NUCLEOTIDE SEQUENCE [LARGE SCALE GENOMIC DNA]</scope>
    <source>
        <strain evidence="1 2">Pla108</strain>
    </source>
</reference>
<evidence type="ECO:0000313" key="1">
    <source>
        <dbReference type="EMBL" id="TWT98035.1"/>
    </source>
</evidence>
<name>A0A5C6AFR0_9BACT</name>
<dbReference type="Proteomes" id="UP000317421">
    <property type="component" value="Unassembled WGS sequence"/>
</dbReference>